<dbReference type="Gene3D" id="3.90.320.10">
    <property type="match status" value="1"/>
</dbReference>
<reference evidence="1" key="1">
    <citation type="journal article" date="2015" name="Nature">
        <title>Complex archaea that bridge the gap between prokaryotes and eukaryotes.</title>
        <authorList>
            <person name="Spang A."/>
            <person name="Saw J.H."/>
            <person name="Jorgensen S.L."/>
            <person name="Zaremba-Niedzwiedzka K."/>
            <person name="Martijn J."/>
            <person name="Lind A.E."/>
            <person name="van Eijk R."/>
            <person name="Schleper C."/>
            <person name="Guy L."/>
            <person name="Ettema T.J."/>
        </authorList>
    </citation>
    <scope>NUCLEOTIDE SEQUENCE</scope>
</reference>
<sequence>MSVFDSILAGEEPSIKRMLHEAIPGRRPPRDHKILHASDLTKEEEFCPRQFALYDLTGGKPRDEWIGTSQQTTFDVGKMMQALLREHWMPQDKVIGHWECKWCGTVLTFRPRPSRCAKCKKNLFKYNEVTLYSEELGVWGGLDILVNVGESKLRMVELKIIDKNYWADLQMPMAEHTWRTQLYLKIIGTSRSKWADQINSNVAHILYKGRMFGKKDAEAISWNSKDRFSPFKEYLIERNDKAVDLISIKAKMLKSFREQGKDFIPPGVCASGFDARARFCPVAPSCFSGKWPVLDGFREDET</sequence>
<evidence type="ECO:0008006" key="2">
    <source>
        <dbReference type="Google" id="ProtNLM"/>
    </source>
</evidence>
<name>A0A0F9S809_9ZZZZ</name>
<evidence type="ECO:0000313" key="1">
    <source>
        <dbReference type="EMBL" id="KKN63189.1"/>
    </source>
</evidence>
<proteinExistence type="predicted"/>
<dbReference type="AlphaFoldDB" id="A0A0F9S809"/>
<dbReference type="InterPro" id="IPR011604">
    <property type="entry name" value="PDDEXK-like_dom_sf"/>
</dbReference>
<gene>
    <name evidence="1" type="ORF">LCGC14_0504590</name>
</gene>
<organism evidence="1">
    <name type="scientific">marine sediment metagenome</name>
    <dbReference type="NCBI Taxonomy" id="412755"/>
    <lineage>
        <taxon>unclassified sequences</taxon>
        <taxon>metagenomes</taxon>
        <taxon>ecological metagenomes</taxon>
    </lineage>
</organism>
<protein>
    <recommendedName>
        <fullName evidence="2">PD-(D/E)XK endonuclease-like domain-containing protein</fullName>
    </recommendedName>
</protein>
<dbReference type="EMBL" id="LAZR01000598">
    <property type="protein sequence ID" value="KKN63189.1"/>
    <property type="molecule type" value="Genomic_DNA"/>
</dbReference>
<comment type="caution">
    <text evidence="1">The sequence shown here is derived from an EMBL/GenBank/DDBJ whole genome shotgun (WGS) entry which is preliminary data.</text>
</comment>
<accession>A0A0F9S809</accession>